<protein>
    <submittedName>
        <fullName evidence="2">Uncharacterized protein</fullName>
    </submittedName>
</protein>
<accession>A0A086K8E8</accession>
<feature type="compositionally biased region" description="Acidic residues" evidence="1">
    <location>
        <begin position="620"/>
        <end position="633"/>
    </location>
</feature>
<feature type="region of interest" description="Disordered" evidence="1">
    <location>
        <begin position="764"/>
        <end position="833"/>
    </location>
</feature>
<dbReference type="EMBL" id="AEYI02001172">
    <property type="protein sequence ID" value="KFG40666.1"/>
    <property type="molecule type" value="Genomic_DNA"/>
</dbReference>
<comment type="caution">
    <text evidence="2">The sequence shown here is derived from an EMBL/GenBank/DDBJ whole genome shotgun (WGS) entry which is preliminary data.</text>
</comment>
<dbReference type="VEuPathDB" id="ToxoDB:TGP89_309720"/>
<feature type="compositionally biased region" description="Basic and acidic residues" evidence="1">
    <location>
        <begin position="795"/>
        <end position="825"/>
    </location>
</feature>
<feature type="compositionally biased region" description="Acidic residues" evidence="1">
    <location>
        <begin position="782"/>
        <end position="794"/>
    </location>
</feature>
<dbReference type="Proteomes" id="UP000028828">
    <property type="component" value="Unassembled WGS sequence"/>
</dbReference>
<feature type="compositionally biased region" description="Basic and acidic residues" evidence="1">
    <location>
        <begin position="564"/>
        <end position="576"/>
    </location>
</feature>
<evidence type="ECO:0000313" key="2">
    <source>
        <dbReference type="EMBL" id="KFG40666.1"/>
    </source>
</evidence>
<reference evidence="2 3" key="1">
    <citation type="submission" date="2014-03" db="EMBL/GenBank/DDBJ databases">
        <authorList>
            <person name="Sibley D."/>
            <person name="Venepally P."/>
            <person name="Karamycheva S."/>
            <person name="Hadjithomas M."/>
            <person name="Khan A."/>
            <person name="Brunk B."/>
            <person name="Roos D."/>
            <person name="Caler E."/>
            <person name="Lorenzi H."/>
        </authorList>
    </citation>
    <scope>NUCLEOTIDE SEQUENCE [LARGE SCALE GENOMIC DNA]</scope>
    <source>
        <strain evidence="3">p89</strain>
    </source>
</reference>
<name>A0A086K8E8_TOXGO</name>
<evidence type="ECO:0000256" key="1">
    <source>
        <dbReference type="SAM" id="MobiDB-lite"/>
    </source>
</evidence>
<sequence>MLETHTGWRPGDCVAAETADLLPPGFRSSSLSRSASCPAGSPASAVLSSATPLLECMYTSWGGVGPLSAVDQEVYEVDRCKALAARARLLALAQSSRSSCSGCSSASPLEQRGVSPLSTVAEERWQSQRCLRGFAFAFVLERLLAAEAPLDWLETVAWEEALAFFVECSLKEKRRSMEVRGNRAPRQPEKKRECVVSGNEEAWELRTDQSSFGEVTDTDGRKGGHEEQISDTTLLRPPPVLPLMQRFSRRFWFFRNQNDASAASVPSSFPSFCSVPDAEKGTPSHAVSSVHSLPAWLFFFFEELASFLLFVLQMMQRLQQRGGVYVHLTSDTWTRRYRHLHFCLEKVHTLRQRQDEESDLNRHLLPLSSSSASSACTPLSAPPPPLSAGSLPLSLPPLHHLEPSLCQFFPETSLTAPHSFWLLYDSKLCRWLVTRDSLPVREVYVHSVAAPRAGTSARPRRAPSLTAINTAREEALFYLSLCGVGRSEEEISQKQSVSSCSPLDEGLIGRLVQQLQRRPDDRKRGSLRPSGGDEQGESRQTKRGDETKEQRREETDAPSCQQRRSADTPCRPETRRFSSALQDGDADVSSVSACANVEARVEALSPRRQRSGQESPGGQDEPEVVLEEGDEEEERRAMLALSSSLRKTCRKRVSIDSTSSGAAAMRSVSSKRRRALQETQLEPGGDACGGSRSSESAERDSPRGATSAGAQEQGRSCFSREKENRRESENVCVDRKLPAADAASWGAREAAWLAGIFEWRDEKSRDKPCGEGVAARGRDGAGEEEERASEEELVCPEKELNDATSVHIEDEALEGKGRARESPNKRERRQRASAASVASVCTSFPSSRCTSSVASGSSWGDAPLQAVGRDVVSHCLQRGSRESLELPGFRDIDVSRTENLSGGRCLVGSRFRNAFFSDSLLAFARQHSALLPVKPPRGHASSAALEATAGNATVSEATDAGGREEAKKIFTEKEILRVVKNYMRESCKKKGKKHFFCDDALKRLTGVQTLPMESEKLLHALKAAKLVTHFMIT</sequence>
<feature type="compositionally biased region" description="Basic and acidic residues" evidence="1">
    <location>
        <begin position="718"/>
        <end position="730"/>
    </location>
</feature>
<evidence type="ECO:0000313" key="3">
    <source>
        <dbReference type="Proteomes" id="UP000028828"/>
    </source>
</evidence>
<proteinExistence type="predicted"/>
<gene>
    <name evidence="2" type="ORF">TGP89_309720</name>
</gene>
<feature type="region of interest" description="Disordered" evidence="1">
    <location>
        <begin position="602"/>
        <end position="730"/>
    </location>
</feature>
<feature type="region of interest" description="Disordered" evidence="1">
    <location>
        <begin position="513"/>
        <end position="588"/>
    </location>
</feature>
<organism evidence="2 3">
    <name type="scientific">Toxoplasma gondii p89</name>
    <dbReference type="NCBI Taxonomy" id="943119"/>
    <lineage>
        <taxon>Eukaryota</taxon>
        <taxon>Sar</taxon>
        <taxon>Alveolata</taxon>
        <taxon>Apicomplexa</taxon>
        <taxon>Conoidasida</taxon>
        <taxon>Coccidia</taxon>
        <taxon>Eucoccidiorida</taxon>
        <taxon>Eimeriorina</taxon>
        <taxon>Sarcocystidae</taxon>
        <taxon>Toxoplasma</taxon>
    </lineage>
</organism>
<dbReference type="OrthoDB" id="332233at2759"/>
<feature type="compositionally biased region" description="Basic and acidic residues" evidence="1">
    <location>
        <begin position="536"/>
        <end position="555"/>
    </location>
</feature>
<dbReference type="AlphaFoldDB" id="A0A086K8E8"/>